<proteinExistence type="predicted"/>
<evidence type="ECO:0008006" key="3">
    <source>
        <dbReference type="Google" id="ProtNLM"/>
    </source>
</evidence>
<dbReference type="OrthoDB" id="8770139at2"/>
<dbReference type="Gene3D" id="3.40.800.10">
    <property type="entry name" value="Ureohydrolase domain"/>
    <property type="match status" value="1"/>
</dbReference>
<keyword evidence="2" id="KW-1185">Reference proteome</keyword>
<sequence length="302" mass="35269">MNEITAQKPLILNFDQSVHLTSAQTIELTEWQESIRFGSSMKNFDILRQALNHQMPDQYGPVFMGSGDYHHITLLLLERLLAKQNNNLIGTFTDHQPIDLIVFDNHPDNMRFPFGIHCGSWVFHAAKLPQIRHIHVIGITSNDIGFAHAIENHFRPLYRNKLTYWSMQVNTQWAHYIGLKKAFKSFASPDQLIDCFLQTMKNETHNLYLSIDKDAFSRDVIQTNWDQGILEEHHLWQVIDQLKPRIIAADITGEVSEYHYQTPWKRFLSKLDQQAPIPQESLTIWQEQQNAFNTRIIEHLTS</sequence>
<dbReference type="InterPro" id="IPR023696">
    <property type="entry name" value="Ureohydrolase_dom_sf"/>
</dbReference>
<reference evidence="2" key="1">
    <citation type="submission" date="2018-05" db="EMBL/GenBank/DDBJ databases">
        <title>Ignatzschineria dubaiensis sp. nov., isolated from necrotic foot tissues of dromedaries (Camelus dromedarius) and associated maggots in Dubai, United Arab Emirates.</title>
        <authorList>
            <person name="Tsang C.C."/>
            <person name="Tang J.Y.M."/>
            <person name="Fong J.Y.H."/>
            <person name="Kinne J."/>
            <person name="Lee H.H."/>
            <person name="Joseph M."/>
            <person name="Jose S."/>
            <person name="Schuster R.K."/>
            <person name="Tang Y."/>
            <person name="Sivakumar S."/>
            <person name="Chen J.H.K."/>
            <person name="Teng J.L.L."/>
            <person name="Lau S.K.P."/>
            <person name="Wernery U."/>
            <person name="Woo P.C.Y."/>
        </authorList>
    </citation>
    <scope>NUCLEOTIDE SEQUENCE [LARGE SCALE GENOMIC DNA]</scope>
    <source>
        <strain evidence="2">KCTC 22644</strain>
    </source>
</reference>
<dbReference type="Proteomes" id="UP000245020">
    <property type="component" value="Unassembled WGS sequence"/>
</dbReference>
<dbReference type="EMBL" id="QEWQ01000004">
    <property type="protein sequence ID" value="PWD80942.1"/>
    <property type="molecule type" value="Genomic_DNA"/>
</dbReference>
<evidence type="ECO:0000313" key="2">
    <source>
        <dbReference type="Proteomes" id="UP000245020"/>
    </source>
</evidence>
<gene>
    <name evidence="1" type="ORF">DC083_07520</name>
</gene>
<name>A0A2U2AE53_9GAMM</name>
<dbReference type="AlphaFoldDB" id="A0A2U2AE53"/>
<dbReference type="RefSeq" id="WP_109189592.1">
    <property type="nucleotide sequence ID" value="NZ_BMYA01000002.1"/>
</dbReference>
<organism evidence="1 2">
    <name type="scientific">Ignatzschineria ureiclastica</name>
    <dbReference type="NCBI Taxonomy" id="472582"/>
    <lineage>
        <taxon>Bacteria</taxon>
        <taxon>Pseudomonadati</taxon>
        <taxon>Pseudomonadota</taxon>
        <taxon>Gammaproteobacteria</taxon>
        <taxon>Cardiobacteriales</taxon>
        <taxon>Ignatzschineriaceae</taxon>
        <taxon>Ignatzschineria</taxon>
    </lineage>
</organism>
<protein>
    <recommendedName>
        <fullName evidence="3">Arginase</fullName>
    </recommendedName>
</protein>
<accession>A0A2U2AE53</accession>
<comment type="caution">
    <text evidence="1">The sequence shown here is derived from an EMBL/GenBank/DDBJ whole genome shotgun (WGS) entry which is preliminary data.</text>
</comment>
<dbReference type="SUPFAM" id="SSF52768">
    <property type="entry name" value="Arginase/deacetylase"/>
    <property type="match status" value="1"/>
</dbReference>
<evidence type="ECO:0000313" key="1">
    <source>
        <dbReference type="EMBL" id="PWD80942.1"/>
    </source>
</evidence>